<dbReference type="PANTHER" id="PTHR24023:SF854">
    <property type="entry name" value="COLLAGEN ALPHA-1(IV) CHAIN"/>
    <property type="match status" value="1"/>
</dbReference>
<feature type="compositionally biased region" description="Pro residues" evidence="9">
    <location>
        <begin position="1756"/>
        <end position="1772"/>
    </location>
</feature>
<feature type="compositionally biased region" description="Basic and acidic residues" evidence="9">
    <location>
        <begin position="2275"/>
        <end position="2288"/>
    </location>
</feature>
<feature type="domain" description="Fibronectin type-III" evidence="13">
    <location>
        <begin position="698"/>
        <end position="786"/>
    </location>
</feature>
<feature type="domain" description="VWFA" evidence="11">
    <location>
        <begin position="33"/>
        <end position="208"/>
    </location>
</feature>
<dbReference type="Pfam" id="PF01391">
    <property type="entry name" value="Collagen"/>
    <property type="match status" value="8"/>
</dbReference>
<dbReference type="FunFam" id="3.40.50.410:FF:000004">
    <property type="entry name" value="collagen alpha-6(VI) chain"/>
    <property type="match status" value="2"/>
</dbReference>
<keyword evidence="7" id="KW-1015">Disulfide bond</keyword>
<keyword evidence="4 10" id="KW-0732">Signal</keyword>
<evidence type="ECO:0000313" key="14">
    <source>
        <dbReference type="EMBL" id="KAJ1162754.1"/>
    </source>
</evidence>
<feature type="compositionally biased region" description="Basic and acidic residues" evidence="9">
    <location>
        <begin position="2430"/>
        <end position="2447"/>
    </location>
</feature>
<feature type="compositionally biased region" description="Low complexity" evidence="9">
    <location>
        <begin position="1226"/>
        <end position="1235"/>
    </location>
</feature>
<evidence type="ECO:0008006" key="16">
    <source>
        <dbReference type="Google" id="ProtNLM"/>
    </source>
</evidence>
<dbReference type="PROSITE" id="PS50234">
    <property type="entry name" value="VWFA"/>
    <property type="match status" value="2"/>
</dbReference>
<evidence type="ECO:0000256" key="8">
    <source>
        <dbReference type="ARBA" id="ARBA00023180"/>
    </source>
</evidence>
<feature type="compositionally biased region" description="Low complexity" evidence="9">
    <location>
        <begin position="1594"/>
        <end position="1603"/>
    </location>
</feature>
<dbReference type="CDD" id="cd01472">
    <property type="entry name" value="vWA_collagen"/>
    <property type="match status" value="1"/>
</dbReference>
<dbReference type="InterPro" id="IPR002223">
    <property type="entry name" value="Kunitz_BPTI"/>
</dbReference>
<dbReference type="SUPFAM" id="SSF57362">
    <property type="entry name" value="BPTI-like"/>
    <property type="match status" value="1"/>
</dbReference>
<evidence type="ECO:0000256" key="6">
    <source>
        <dbReference type="ARBA" id="ARBA00023119"/>
    </source>
</evidence>
<feature type="compositionally biased region" description="Basic and acidic residues" evidence="9">
    <location>
        <begin position="1885"/>
        <end position="1895"/>
    </location>
</feature>
<dbReference type="SMART" id="SM00060">
    <property type="entry name" value="FN3"/>
    <property type="match status" value="7"/>
</dbReference>
<gene>
    <name evidence="14" type="ORF">NDU88_003219</name>
</gene>
<keyword evidence="6" id="KW-0176">Collagen</keyword>
<feature type="region of interest" description="Disordered" evidence="9">
    <location>
        <begin position="1987"/>
        <end position="2011"/>
    </location>
</feature>
<feature type="chain" id="PRO_5043922265" description="Collagen alpha-1(VII) chain" evidence="10">
    <location>
        <begin position="22"/>
        <end position="2879"/>
    </location>
</feature>
<feature type="compositionally biased region" description="Low complexity" evidence="9">
    <location>
        <begin position="2517"/>
        <end position="2530"/>
    </location>
</feature>
<feature type="compositionally biased region" description="Pro residues" evidence="9">
    <location>
        <begin position="1682"/>
        <end position="1692"/>
    </location>
</feature>
<dbReference type="Pfam" id="PF00041">
    <property type="entry name" value="fn3"/>
    <property type="match status" value="6"/>
</dbReference>
<feature type="region of interest" description="Disordered" evidence="9">
    <location>
        <begin position="2061"/>
        <end position="2098"/>
    </location>
</feature>
<feature type="domain" description="Fibronectin type-III" evidence="13">
    <location>
        <begin position="787"/>
        <end position="875"/>
    </location>
</feature>
<proteinExistence type="predicted"/>
<keyword evidence="3" id="KW-0272">Extracellular matrix</keyword>
<dbReference type="GO" id="GO:0030020">
    <property type="term" value="F:extracellular matrix structural constituent conferring tensile strength"/>
    <property type="evidence" value="ECO:0007669"/>
    <property type="project" value="TreeGrafter"/>
</dbReference>
<keyword evidence="5" id="KW-0677">Repeat</keyword>
<feature type="region of interest" description="Disordered" evidence="9">
    <location>
        <begin position="880"/>
        <end position="930"/>
    </location>
</feature>
<evidence type="ECO:0000256" key="7">
    <source>
        <dbReference type="ARBA" id="ARBA00023157"/>
    </source>
</evidence>
<evidence type="ECO:0000256" key="2">
    <source>
        <dbReference type="ARBA" id="ARBA00022525"/>
    </source>
</evidence>
<feature type="compositionally biased region" description="Basic and acidic residues" evidence="9">
    <location>
        <begin position="1652"/>
        <end position="1671"/>
    </location>
</feature>
<dbReference type="InterPro" id="IPR036116">
    <property type="entry name" value="FN3_sf"/>
</dbReference>
<evidence type="ECO:0000256" key="10">
    <source>
        <dbReference type="SAM" id="SignalP"/>
    </source>
</evidence>
<feature type="compositionally biased region" description="Gly residues" evidence="9">
    <location>
        <begin position="2633"/>
        <end position="2642"/>
    </location>
</feature>
<dbReference type="Pfam" id="PF00092">
    <property type="entry name" value="VWA"/>
    <property type="match status" value="2"/>
</dbReference>
<comment type="caution">
    <text evidence="14">The sequence shown here is derived from an EMBL/GenBank/DDBJ whole genome shotgun (WGS) entry which is preliminary data.</text>
</comment>
<dbReference type="GO" id="GO:0030198">
    <property type="term" value="P:extracellular matrix organization"/>
    <property type="evidence" value="ECO:0007669"/>
    <property type="project" value="TreeGrafter"/>
</dbReference>
<feature type="domain" description="BPTI/Kunitz inhibitor" evidence="12">
    <location>
        <begin position="2819"/>
        <end position="2869"/>
    </location>
</feature>
<dbReference type="CDD" id="cd00063">
    <property type="entry name" value="FN3"/>
    <property type="match status" value="7"/>
</dbReference>
<evidence type="ECO:0000313" key="15">
    <source>
        <dbReference type="Proteomes" id="UP001066276"/>
    </source>
</evidence>
<evidence type="ECO:0000256" key="4">
    <source>
        <dbReference type="ARBA" id="ARBA00022729"/>
    </source>
</evidence>
<feature type="compositionally biased region" description="Polar residues" evidence="9">
    <location>
        <begin position="2061"/>
        <end position="2070"/>
    </location>
</feature>
<keyword evidence="8" id="KW-0325">Glycoprotein</keyword>
<feature type="domain" description="VWFA" evidence="11">
    <location>
        <begin position="948"/>
        <end position="1125"/>
    </location>
</feature>
<dbReference type="Gene3D" id="3.40.50.410">
    <property type="entry name" value="von Willebrand factor, type A domain"/>
    <property type="match status" value="2"/>
</dbReference>
<feature type="compositionally biased region" description="Basic and acidic residues" evidence="9">
    <location>
        <begin position="2619"/>
        <end position="2632"/>
    </location>
</feature>
<dbReference type="Proteomes" id="UP001066276">
    <property type="component" value="Chromosome 4_2"/>
</dbReference>
<dbReference type="CDD" id="cd22627">
    <property type="entry name" value="Kunitz_collagen_alpha1_VII"/>
    <property type="match status" value="1"/>
</dbReference>
<dbReference type="EMBL" id="JANPWB010000008">
    <property type="protein sequence ID" value="KAJ1162754.1"/>
    <property type="molecule type" value="Genomic_DNA"/>
</dbReference>
<dbReference type="GO" id="GO:0005581">
    <property type="term" value="C:collagen trimer"/>
    <property type="evidence" value="ECO:0007669"/>
    <property type="project" value="UniProtKB-KW"/>
</dbReference>
<evidence type="ECO:0000256" key="3">
    <source>
        <dbReference type="ARBA" id="ARBA00022530"/>
    </source>
</evidence>
<evidence type="ECO:0000256" key="5">
    <source>
        <dbReference type="ARBA" id="ARBA00022737"/>
    </source>
</evidence>
<dbReference type="Gene3D" id="4.10.410.10">
    <property type="entry name" value="Pancreatic trypsin inhibitor Kunitz domain"/>
    <property type="match status" value="1"/>
</dbReference>
<dbReference type="SUPFAM" id="SSF49265">
    <property type="entry name" value="Fibronectin type III"/>
    <property type="match status" value="5"/>
</dbReference>
<dbReference type="InterPro" id="IPR020901">
    <property type="entry name" value="Prtase_inh_Kunz-CS"/>
</dbReference>
<evidence type="ECO:0000259" key="12">
    <source>
        <dbReference type="PROSITE" id="PS50279"/>
    </source>
</evidence>
<dbReference type="PROSITE" id="PS50853">
    <property type="entry name" value="FN3"/>
    <property type="match status" value="6"/>
</dbReference>
<evidence type="ECO:0000259" key="11">
    <source>
        <dbReference type="PROSITE" id="PS50234"/>
    </source>
</evidence>
<feature type="region of interest" description="Disordered" evidence="9">
    <location>
        <begin position="2117"/>
        <end position="2144"/>
    </location>
</feature>
<feature type="compositionally biased region" description="Basic and acidic residues" evidence="9">
    <location>
        <begin position="1427"/>
        <end position="1440"/>
    </location>
</feature>
<dbReference type="InterPro" id="IPR036880">
    <property type="entry name" value="Kunitz_BPTI_sf"/>
</dbReference>
<feature type="compositionally biased region" description="Polar residues" evidence="9">
    <location>
        <begin position="880"/>
        <end position="901"/>
    </location>
</feature>
<feature type="compositionally biased region" description="Low complexity" evidence="9">
    <location>
        <begin position="2646"/>
        <end position="2665"/>
    </location>
</feature>
<comment type="subcellular location">
    <subcellularLocation>
        <location evidence="1">Secreted</location>
        <location evidence="1">Extracellular space</location>
        <location evidence="1">Extracellular matrix</location>
    </subcellularLocation>
</comment>
<dbReference type="GO" id="GO:0031012">
    <property type="term" value="C:extracellular matrix"/>
    <property type="evidence" value="ECO:0007669"/>
    <property type="project" value="TreeGrafter"/>
</dbReference>
<dbReference type="Pfam" id="PF00014">
    <property type="entry name" value="Kunitz_BPTI"/>
    <property type="match status" value="1"/>
</dbReference>
<dbReference type="Gene3D" id="2.60.40.10">
    <property type="entry name" value="Immunoglobulins"/>
    <property type="match status" value="7"/>
</dbReference>
<dbReference type="SMART" id="SM00131">
    <property type="entry name" value="KU"/>
    <property type="match status" value="1"/>
</dbReference>
<feature type="compositionally biased region" description="Basic and acidic residues" evidence="9">
    <location>
        <begin position="1539"/>
        <end position="1552"/>
    </location>
</feature>
<dbReference type="InterPro" id="IPR008160">
    <property type="entry name" value="Collagen"/>
</dbReference>
<feature type="region of interest" description="Disordered" evidence="9">
    <location>
        <begin position="1378"/>
        <end position="1780"/>
    </location>
</feature>
<feature type="signal peptide" evidence="10">
    <location>
        <begin position="1"/>
        <end position="21"/>
    </location>
</feature>
<feature type="compositionally biased region" description="Pro residues" evidence="9">
    <location>
        <begin position="1307"/>
        <end position="1318"/>
    </location>
</feature>
<feature type="domain" description="Fibronectin type-III" evidence="13">
    <location>
        <begin position="602"/>
        <end position="694"/>
    </location>
</feature>
<dbReference type="PRINTS" id="PR00759">
    <property type="entry name" value="BASICPTASE"/>
</dbReference>
<dbReference type="InterPro" id="IPR050149">
    <property type="entry name" value="Collagen_superfamily"/>
</dbReference>
<feature type="region of interest" description="Disordered" evidence="9">
    <location>
        <begin position="1885"/>
        <end position="1907"/>
    </location>
</feature>
<dbReference type="GO" id="GO:0005615">
    <property type="term" value="C:extracellular space"/>
    <property type="evidence" value="ECO:0007669"/>
    <property type="project" value="TreeGrafter"/>
</dbReference>
<organism evidence="14 15">
    <name type="scientific">Pleurodeles waltl</name>
    <name type="common">Iberian ribbed newt</name>
    <dbReference type="NCBI Taxonomy" id="8319"/>
    <lineage>
        <taxon>Eukaryota</taxon>
        <taxon>Metazoa</taxon>
        <taxon>Chordata</taxon>
        <taxon>Craniata</taxon>
        <taxon>Vertebrata</taxon>
        <taxon>Euteleostomi</taxon>
        <taxon>Amphibia</taxon>
        <taxon>Batrachia</taxon>
        <taxon>Caudata</taxon>
        <taxon>Salamandroidea</taxon>
        <taxon>Salamandridae</taxon>
        <taxon>Pleurodelinae</taxon>
        <taxon>Pleurodeles</taxon>
    </lineage>
</organism>
<feature type="domain" description="Fibronectin type-III" evidence="13">
    <location>
        <begin position="234"/>
        <end position="329"/>
    </location>
</feature>
<evidence type="ECO:0000256" key="9">
    <source>
        <dbReference type="SAM" id="MobiDB-lite"/>
    </source>
</evidence>
<dbReference type="SMART" id="SM00327">
    <property type="entry name" value="VWA"/>
    <property type="match status" value="2"/>
</dbReference>
<dbReference type="PRINTS" id="PR00453">
    <property type="entry name" value="VWFADOMAIN"/>
</dbReference>
<sequence>MLLCTRILILAAILVQQEAWAQPEECFTAEMADILFLVDESWSVGESNFQLIKEFLSSIISSFQNVITVGKDGIRFGVALYGDAPRMSMEFSDYVTIEEVLLAVRNLVYGGGNTRTGDALAFLANTVFDPSISREEAAKIVILLTDGKSGDSVEEKAELLQDKGVTVFAIGIQNADRAELKKIASEPFEEHVMYVDSFQALQGILPKITRRICFTASEPPVPIKQFSGPEKILGPRDLSISERSYSSLRLTWTPATGEVTGYHIILNSLSSSGRLTADDQRQIILDADKNTLLVTDLLPNTEYSFTVLAIYVDLIGDSTTVKGRTTQVPPVTNFRVIEEGLFSLKVAWTPPLSKLEGYKIYIPRSNRPGLTYEQNLSGDISSHTIDNLEEDKEYTVSIYAVYPKGPSQPVSTAGRTLKLLPVKDLSLQNITTGTIRALWTSVRGASGYRLTWASAEGNIQNVNLGDAYREYMIQGLHPDTEYTVTVNPIFVDTEGPVVTAVATTLASSAVQSLKATAITISTAVIVWNAVPGATGYRLAWGPTQEFTGRDRPRQLALNSSSTSYQLKNLAHDTEYVISLYVLFGSIIGPGISTTARTSPLGYVSNFKVTSYTSSSVSLAWSATAGATEYKITWSPAADTDKGAVKSQYLDPNILFYRIDGLRPNTQYTIGVHAIYSNSEGPAATFVHNTDSNPIQIQAVRELKIADSGVRSLKLAWKRPAGITDYKISWAPFNGGLEISRIVPAETTIFNITNLEESTTYTIRVSSMVGDREGSPVLLTAKTLDLPKVEKFEVQETTSDSALLNWSRVEGASAYLLTWRLVSASDFLTEQLVDTYKSYRVSNLEFGRTYAFSIRPLFGEMEGSATSLTVQIVGSSGKLSTPASPVTAHKQTTRPVKTNSPARITPRQVPQSTRVAPTTASRTTTLSTTGPTVPSTTILGPICGKVKSDIVFLVDESSSIGQGNFNKIKDFLYRIVSYFPKIGPEGTQISIAQYSDEPRVEFFLNQYKDRNAVLKAVKALSYVGGNTKTGRGIGFVLKEIFQTTRGMRASMPRTLVLLTDGRSQDEVVQQARVAHLLGIRVIAVGVSGADVEELKSIMLHRNLKNIFYVNSFDEFPLIVRELIETMCLLYPEIDSPTEVDTPDPQWTGDLERVISLQDPSSGEAGVKKPEGPCDSQCPQGAKGQKGEKGPPGDTGFTGLQSGGGYDSFNFASKGEKGERGLPGKNGIPGLPGRPGRTGPPGPPGLMGLQGIQGDIGPQGYPGSPGPKGDRGEPGYVIGGSDLVPVRSGSPGPPGSKGQPGYPGVSGPPGLPGQPGPQGPPGISIKGEPGEAGQPGQRGKIGQKGDRGDGGETGRAGLPGPIGLEGAPGPFGQKGEKGMQGIGIPGIPGPKGELGKKGDVGPLGPLGQKGVAGVPGNDGVTGQRGKKGLKGEQGEKGERGEVGKSGPQGIAGLPGPVGYKGDQGNQGFPGAPAIGVVGPTGKKGGRGDVGPVGPPGPQGNKGDQGDKGEKGSPGFGIPGQPGLKGDAGERGNVGLSGKPGRKGEAGAKGEKGEPGLDGTPGETGLRGKDGSSGEKGEQGSKGEPGLAGDPGERGIRGPLGLPGRPGDQGSKGEMGESGINGTTGEKGDKGNMGLPGPPGAFLGPLDNSIILKGSKGDPGQRGERGLAGERGMKGEQGIQGSPGPRGPEGPPGPPGAALLDATTDKGSRREKGTPGTPGKNGLDGKDGKPGLVGPKGEPGQKGEPNESVAKGQKGAPGPMGPAGPPGPMGPPGIPGNPGVPGLPGKGVEIKDLEKLFEVYGIKMALLKELTDHLLQHGVEEVLQQLTSSKKDRTSKKKLALKQDNDITGNLKYEVSSVPIMSLEVKEEDESSETGQILTNTITSAHLPKEDLKDTRNDYKKKKNLPENTSDPKALIVKDLTVDISQDLFHGQTTIAPEHLIIPTNHPIQEETLTTLDKRTAAIMQSSIESGLVLEEQLVTLVEKDLVKKDQRKKKKIRPGSSNPSGSEIFATEEGNKNTSLFLEEELQENVTEKAFTVFTPTSEEYLAPFSEEVTFTINQSSVDPDQLQQEHATTVADKEQKETKKDRKKKKKTGPDGRSNLEVTAMAVEEGSVEEVDFALTAGDGGPDGGREDLIESQNEPSREDIEEFKDVMTQRVVGADQLLNEEHPTGEGKSITVTSDKSGAVEEEHLESPGAPEEQVLVRAKRMVKRQWDKTRLPGVSGGRRYLEQFASLPGTRGGPRIKHREVGTENQEEDSIESTRDEAEGALRVQGEPGVKGEKGDEGEKGQKGEPGVGFRGPIGQAGPPGQKGEPGEPGPPGAQGVQGIRGNQGAPGSPGERGEPGTASLPGLAGERGKRGRNGSPGTPGPPGPPGKQGMQGAPGEEGEKGEIGMGSPGPRGPRGLPGPRGDNGAPGSPGQIGAMGFKGLPGVKGEKGDRGFAGLKGDKGDAMSIFGPQGYKGSKGDQGDRGGPGFDGDKGEKGEDGPPGEKGVKGEAGAKGSMGLFGARGPVGQKGESGEPGLPGLAGTAGLDGKNGLKGAKGDRGLQGQKGEPGDKGEPGVGGDTGQKGDKGFRGFPGRMGAPGVEGKKGEIGGPGKLGFPGINGLTGPKGERGTTGLDGPKGDAGEKGEKGDRGFPGLGGFKGPAGIPGKVGVPGSPGLPGPQGDAGPQGGRGKRGRSLPCPRGSPGISGDKGEVGEPGLMGLKGEKGDAGLSEEEVKELLRKEMSDKCGRDFHLVIKSTDPDAGYDDVDENEEEILPSSPGDILLKPEETKQFPNTTQNITTLGLPLHSQNSTGAAERRIMESLRRRKRLSRPPPHDPCLMPMDEGSCAQYMLLWYYHQDTNSCRPFVFGGCGGNSNQFKSKLKCEIRCKSTPESTPGR</sequence>
<dbReference type="PROSITE" id="PS50279">
    <property type="entry name" value="BPTI_KUNITZ_2"/>
    <property type="match status" value="1"/>
</dbReference>
<feature type="region of interest" description="Disordered" evidence="9">
    <location>
        <begin position="1158"/>
        <end position="1366"/>
    </location>
</feature>
<feature type="compositionally biased region" description="Basic and acidic residues" evidence="9">
    <location>
        <begin position="1700"/>
        <end position="1710"/>
    </location>
</feature>
<dbReference type="InterPro" id="IPR002035">
    <property type="entry name" value="VWF_A"/>
</dbReference>
<feature type="region of interest" description="Disordered" evidence="9">
    <location>
        <begin position="2229"/>
        <end position="2711"/>
    </location>
</feature>
<feature type="domain" description="Fibronectin type-III" evidence="13">
    <location>
        <begin position="330"/>
        <end position="422"/>
    </location>
</feature>
<feature type="compositionally biased region" description="Basic and acidic residues" evidence="9">
    <location>
        <begin position="1563"/>
        <end position="1578"/>
    </location>
</feature>
<keyword evidence="15" id="KW-1185">Reference proteome</keyword>
<name>A0AAV7SFS3_PLEWA</name>
<feature type="compositionally biased region" description="Low complexity" evidence="9">
    <location>
        <begin position="1283"/>
        <end position="1303"/>
    </location>
</feature>
<feature type="compositionally biased region" description="Low complexity" evidence="9">
    <location>
        <begin position="911"/>
        <end position="930"/>
    </location>
</feature>
<dbReference type="InterPro" id="IPR013783">
    <property type="entry name" value="Ig-like_fold"/>
</dbReference>
<dbReference type="GO" id="GO:0004867">
    <property type="term" value="F:serine-type endopeptidase inhibitor activity"/>
    <property type="evidence" value="ECO:0007669"/>
    <property type="project" value="InterPro"/>
</dbReference>
<dbReference type="FunFam" id="4.10.410.10:FF:000020">
    <property type="entry name" value="Collagen, type VI, alpha 3"/>
    <property type="match status" value="1"/>
</dbReference>
<reference evidence="14" key="1">
    <citation type="journal article" date="2022" name="bioRxiv">
        <title>Sequencing and chromosome-scale assembly of the giantPleurodeles waltlgenome.</title>
        <authorList>
            <person name="Brown T."/>
            <person name="Elewa A."/>
            <person name="Iarovenko S."/>
            <person name="Subramanian E."/>
            <person name="Araus A.J."/>
            <person name="Petzold A."/>
            <person name="Susuki M."/>
            <person name="Suzuki K.-i.T."/>
            <person name="Hayashi T."/>
            <person name="Toyoda A."/>
            <person name="Oliveira C."/>
            <person name="Osipova E."/>
            <person name="Leigh N.D."/>
            <person name="Simon A."/>
            <person name="Yun M.H."/>
        </authorList>
    </citation>
    <scope>NUCLEOTIDE SEQUENCE</scope>
    <source>
        <strain evidence="14">20211129_DDA</strain>
        <tissue evidence="14">Liver</tissue>
    </source>
</reference>
<feature type="compositionally biased region" description="Basic and acidic residues" evidence="9">
    <location>
        <begin position="1341"/>
        <end position="1350"/>
    </location>
</feature>
<evidence type="ECO:0000259" key="13">
    <source>
        <dbReference type="PROSITE" id="PS50853"/>
    </source>
</evidence>
<dbReference type="PANTHER" id="PTHR24023">
    <property type="entry name" value="COLLAGEN ALPHA"/>
    <property type="match status" value="1"/>
</dbReference>
<dbReference type="InterPro" id="IPR036465">
    <property type="entry name" value="vWFA_dom_sf"/>
</dbReference>
<protein>
    <recommendedName>
        <fullName evidence="16">Collagen alpha-1(VII) chain</fullName>
    </recommendedName>
</protein>
<evidence type="ECO:0000256" key="1">
    <source>
        <dbReference type="ARBA" id="ARBA00004498"/>
    </source>
</evidence>
<accession>A0AAV7SFS3</accession>
<feature type="compositionally biased region" description="Basic and acidic residues" evidence="9">
    <location>
        <begin position="2473"/>
        <end position="2482"/>
    </location>
</feature>
<feature type="domain" description="Fibronectin type-III" evidence="13">
    <location>
        <begin position="509"/>
        <end position="601"/>
    </location>
</feature>
<feature type="compositionally biased region" description="Basic and acidic residues" evidence="9">
    <location>
        <begin position="2074"/>
        <end position="2083"/>
    </location>
</feature>
<keyword evidence="2" id="KW-0964">Secreted</keyword>
<dbReference type="InterPro" id="IPR003961">
    <property type="entry name" value="FN3_dom"/>
</dbReference>
<dbReference type="PROSITE" id="PS00280">
    <property type="entry name" value="BPTI_KUNITZ_1"/>
    <property type="match status" value="1"/>
</dbReference>
<dbReference type="SUPFAM" id="SSF53300">
    <property type="entry name" value="vWA-like"/>
    <property type="match status" value="2"/>
</dbReference>